<dbReference type="Gene3D" id="3.90.228.10">
    <property type="match status" value="1"/>
</dbReference>
<dbReference type="PROSITE" id="PS50297">
    <property type="entry name" value="ANK_REP_REGION"/>
    <property type="match status" value="1"/>
</dbReference>
<evidence type="ECO:0000256" key="2">
    <source>
        <dbReference type="ARBA" id="ARBA00022679"/>
    </source>
</evidence>
<dbReference type="InterPro" id="IPR036770">
    <property type="entry name" value="Ankyrin_rpt-contain_sf"/>
</dbReference>
<keyword evidence="8" id="KW-1185">Reference proteome</keyword>
<dbReference type="CDD" id="cd23802">
    <property type="entry name" value="UBCc_UBE2Q"/>
    <property type="match status" value="1"/>
</dbReference>
<evidence type="ECO:0000313" key="8">
    <source>
        <dbReference type="Proteomes" id="UP000541558"/>
    </source>
</evidence>
<organism evidence="7 8">
    <name type="scientific">Ephemerocybe angulata</name>
    <dbReference type="NCBI Taxonomy" id="980116"/>
    <lineage>
        <taxon>Eukaryota</taxon>
        <taxon>Fungi</taxon>
        <taxon>Dikarya</taxon>
        <taxon>Basidiomycota</taxon>
        <taxon>Agaricomycotina</taxon>
        <taxon>Agaricomycetes</taxon>
        <taxon>Agaricomycetidae</taxon>
        <taxon>Agaricales</taxon>
        <taxon>Agaricineae</taxon>
        <taxon>Psathyrellaceae</taxon>
        <taxon>Ephemerocybe</taxon>
    </lineage>
</organism>
<dbReference type="SUPFAM" id="SSF56399">
    <property type="entry name" value="ADP-ribosylation"/>
    <property type="match status" value="1"/>
</dbReference>
<feature type="compositionally biased region" description="Polar residues" evidence="6">
    <location>
        <begin position="986"/>
        <end position="1003"/>
    </location>
</feature>
<keyword evidence="2" id="KW-0808">Transferase</keyword>
<dbReference type="SUPFAM" id="SSF54495">
    <property type="entry name" value="UBC-like"/>
    <property type="match status" value="1"/>
</dbReference>
<keyword evidence="3" id="KW-0548">Nucleotidyltransferase</keyword>
<keyword evidence="1" id="KW-0328">Glycosyltransferase</keyword>
<feature type="region of interest" description="Disordered" evidence="6">
    <location>
        <begin position="985"/>
        <end position="1029"/>
    </location>
</feature>
<dbReference type="InterPro" id="IPR002110">
    <property type="entry name" value="Ankyrin_rpt"/>
</dbReference>
<protein>
    <recommendedName>
        <fullName evidence="9">UBC core domain-containing protein</fullName>
    </recommendedName>
</protein>
<evidence type="ECO:0008006" key="9">
    <source>
        <dbReference type="Google" id="ProtNLM"/>
    </source>
</evidence>
<dbReference type="Proteomes" id="UP000541558">
    <property type="component" value="Unassembled WGS sequence"/>
</dbReference>
<reference evidence="7 8" key="1">
    <citation type="journal article" date="2020" name="ISME J.">
        <title>Uncovering the hidden diversity of litter-decomposition mechanisms in mushroom-forming fungi.</title>
        <authorList>
            <person name="Floudas D."/>
            <person name="Bentzer J."/>
            <person name="Ahren D."/>
            <person name="Johansson T."/>
            <person name="Persson P."/>
            <person name="Tunlid A."/>
        </authorList>
    </citation>
    <scope>NUCLEOTIDE SEQUENCE [LARGE SCALE GENOMIC DNA]</scope>
    <source>
        <strain evidence="7 8">CBS 175.51</strain>
    </source>
</reference>
<dbReference type="InterPro" id="IPR016135">
    <property type="entry name" value="UBQ-conjugating_enzyme/RWD"/>
</dbReference>
<dbReference type="SMART" id="SM00248">
    <property type="entry name" value="ANK"/>
    <property type="match status" value="3"/>
</dbReference>
<dbReference type="InterPro" id="IPR051838">
    <property type="entry name" value="ARTD_PARP"/>
</dbReference>
<evidence type="ECO:0000256" key="3">
    <source>
        <dbReference type="ARBA" id="ARBA00022695"/>
    </source>
</evidence>
<dbReference type="PROSITE" id="PS50088">
    <property type="entry name" value="ANK_REPEAT"/>
    <property type="match status" value="1"/>
</dbReference>
<feature type="region of interest" description="Disordered" evidence="6">
    <location>
        <begin position="1225"/>
        <end position="1244"/>
    </location>
</feature>
<dbReference type="Gene3D" id="1.25.40.20">
    <property type="entry name" value="Ankyrin repeat-containing domain"/>
    <property type="match status" value="1"/>
</dbReference>
<dbReference type="GO" id="GO:0016757">
    <property type="term" value="F:glycosyltransferase activity"/>
    <property type="evidence" value="ECO:0007669"/>
    <property type="project" value="UniProtKB-KW"/>
</dbReference>
<name>A0A8H5FAU4_9AGAR</name>
<dbReference type="GO" id="GO:0016779">
    <property type="term" value="F:nucleotidyltransferase activity"/>
    <property type="evidence" value="ECO:0007669"/>
    <property type="project" value="UniProtKB-KW"/>
</dbReference>
<gene>
    <name evidence="7" type="ORF">D9611_013454</name>
</gene>
<evidence type="ECO:0000313" key="7">
    <source>
        <dbReference type="EMBL" id="KAF5329862.1"/>
    </source>
</evidence>
<dbReference type="SUPFAM" id="SSF48403">
    <property type="entry name" value="Ankyrin repeat"/>
    <property type="match status" value="1"/>
</dbReference>
<dbReference type="EMBL" id="JAACJK010000120">
    <property type="protein sequence ID" value="KAF5329862.1"/>
    <property type="molecule type" value="Genomic_DNA"/>
</dbReference>
<dbReference type="Pfam" id="PF12796">
    <property type="entry name" value="Ank_2"/>
    <property type="match status" value="1"/>
</dbReference>
<keyword evidence="5" id="KW-0040">ANK repeat</keyword>
<dbReference type="Gene3D" id="3.10.110.10">
    <property type="entry name" value="Ubiquitin Conjugating Enzyme"/>
    <property type="match status" value="1"/>
</dbReference>
<comment type="caution">
    <text evidence="7">The sequence shown here is derived from an EMBL/GenBank/DDBJ whole genome shotgun (WGS) entry which is preliminary data.</text>
</comment>
<evidence type="ECO:0000256" key="1">
    <source>
        <dbReference type="ARBA" id="ARBA00022676"/>
    </source>
</evidence>
<dbReference type="OrthoDB" id="109543at2759"/>
<feature type="repeat" description="ANK" evidence="5">
    <location>
        <begin position="1283"/>
        <end position="1315"/>
    </location>
</feature>
<evidence type="ECO:0000256" key="6">
    <source>
        <dbReference type="SAM" id="MobiDB-lite"/>
    </source>
</evidence>
<evidence type="ECO:0000256" key="5">
    <source>
        <dbReference type="PROSITE-ProRule" id="PRU00023"/>
    </source>
</evidence>
<accession>A0A8H5FAU4</accession>
<proteinExistence type="predicted"/>
<evidence type="ECO:0000256" key="4">
    <source>
        <dbReference type="ARBA" id="ARBA00023027"/>
    </source>
</evidence>
<keyword evidence="4" id="KW-0520">NAD</keyword>
<dbReference type="PANTHER" id="PTHR21328">
    <property type="entry name" value="POLY ADP-RIBOSE POLYMERASE FAMILY, MEMBER PARP"/>
    <property type="match status" value="1"/>
</dbReference>
<sequence>MILAKMWEIYRQTKTYLTRKLERVANTTLQRALVCCAATTTTASYMVLTRTKTEASIEDPNDIKRQKTGHGDIMADDEDSHFAYDPSKNAHLKGRRRFKADLEDMQIMSAAGYTMKGLRLSNIEAGEDDGSFNAAIEDTRGKAILTANFLVSDTSEYPKSHSLFCHSLDPDLSSRLEAIVESVVEQPARPIKEAIDSFFGSVAGAIAPKAPIYVKSDSEGEDSGDESETYDYDDMDDDVGAASSEPKAVLPLLQANFIDAVASSYKPGFTRISGGDDFILSVSIPVISLASSLIPPRALTAWDRRLLSTSNQHLVLLISGFRGIYPIIQSDGMYTEDAQRFSATLSFKVGLSPQYKPGYEQTREAVRKHGLIITDAEDELEKQAELEREQEYWDDEEAEYVEPVVEIVEEEPEDPTRFDKFSLSHSMESLLDQSFLKVVQYRRKFGLGWAGAEVLHSETEKHQRKPEDVLQAMKKANYQVINDADKEESRLGRTLALPHDPLAGLGRNEPINLPLTAFSYLIRRLTLCTKYCIVCHNKLNTDYEALKPYVCDSKLCSYQYFTMNRGPSLEYEIVHNPKTVDLLVSLAYCAASEGALEDPLPIGLGLRVPHPGPLPAGSYIAPRRLNPPFPQGADPSAEALTTNAPEIGPDGLVDFDQLSIPEMRAALSKQIDALPSIEAMKKHLQKKVRAGKSKPKLREMNTSLLPAAWLILRWVVCSCTALIEEITSGNELIEDLDPPTDPNWRQFRLSVGAPDAEAKFKTAVQAATGTSSNAKTYPVLYAFHGSPLRNWHSGHTSKIVRHGLWYRSVANGRAFGDGVYLAKDAMTSMGTYASGTRTAWKNSQSNPTNCVALAEVVNLPEKFVSSNPHFVVADTTWIMWYGAPPRCAFLSFLTDPNLTHSRYLLIKGSSLDPVGESPSSKTLVKSPGLRYVQIDPKQKTTVAQKPIQIPDPDFQLESLLHQRQAEVIEPSYDDEDMAIFNLDPNAESQSQSKGKGREQQSNGYGDAMDVDDDDADYRLPPAPKPKAPVVVEKPADDWKHDSDYVERALENLMLPPFESSPGASMALQKELRAMLREQDAAKSFRELGWYMPPELVGDNLYRWVVEMHSFDPDIPIAKDMKREKINSIIFEIRFPPTYPIAPPFFRIITPRFLPFIHGGGGHVTGVMLAFFSIPAVLMQIKLAISNLDPRPARLAKNWQTPYSVSESLAGFKRAASTHGWTLYSKDSQPEKMAESPSKQDVSSLPAETVQFAQRMFDAARNGSSELLLAAIDSGLPVNLTNDKGNTLLMLAAYAGHAELTRELLKRTADPNRLNDLGQSIIGGAVFKGYTEVVKVLVESGADPRIGTPTAIQAAHIFGRNDLLDILGAKEGDITADVPTPPSAAHPSS</sequence>